<dbReference type="Gene3D" id="3.30.70.2700">
    <property type="match status" value="1"/>
</dbReference>
<dbReference type="EMBL" id="LTDM01000066">
    <property type="protein sequence ID" value="OLS01479.1"/>
    <property type="molecule type" value="Genomic_DNA"/>
</dbReference>
<dbReference type="Proteomes" id="UP000186112">
    <property type="component" value="Unassembled WGS sequence"/>
</dbReference>
<dbReference type="PANTHER" id="PTHR42842:SF3">
    <property type="entry name" value="FAD_NAD(P)-BINDING OXIDOREDUCTASE FAMILY PROTEIN"/>
    <property type="match status" value="1"/>
</dbReference>
<dbReference type="SUPFAM" id="SSF51905">
    <property type="entry name" value="FAD/NAD(P)-binding domain"/>
    <property type="match status" value="1"/>
</dbReference>
<dbReference type="Pfam" id="PF21688">
    <property type="entry name" value="FAD-depend_C"/>
    <property type="match status" value="1"/>
</dbReference>
<proteinExistence type="predicted"/>
<name>A0A1U7M2N5_TISCR</name>
<keyword evidence="3" id="KW-1185">Reference proteome</keyword>
<keyword evidence="2" id="KW-0413">Isomerase</keyword>
<dbReference type="InterPro" id="IPR049516">
    <property type="entry name" value="FAD-depend_C"/>
</dbReference>
<dbReference type="AlphaFoldDB" id="A0A1U7M2N5"/>
<reference evidence="2 3" key="1">
    <citation type="submission" date="2016-02" db="EMBL/GenBank/DDBJ databases">
        <title>Genome sequence of Tissierella creatinophila DSM 6911.</title>
        <authorList>
            <person name="Poehlein A."/>
            <person name="Daniel R."/>
        </authorList>
    </citation>
    <scope>NUCLEOTIDE SEQUENCE [LARGE SCALE GENOMIC DNA]</scope>
    <source>
        <strain evidence="2 3">DSM 6911</strain>
    </source>
</reference>
<gene>
    <name evidence="2" type="ORF">TICRE_25180</name>
</gene>
<dbReference type="InterPro" id="IPR036188">
    <property type="entry name" value="FAD/NAD-bd_sf"/>
</dbReference>
<dbReference type="EC" id="5.3.1.29" evidence="2"/>
<dbReference type="PIRSF" id="PIRSF038984">
    <property type="entry name" value="FAD_binding_protein"/>
    <property type="match status" value="1"/>
</dbReference>
<evidence type="ECO:0000313" key="3">
    <source>
        <dbReference type="Proteomes" id="UP000186112"/>
    </source>
</evidence>
<accession>A0A1U7M2N5</accession>
<sequence>MIRVPEIKLYLEEDEEKLKELVSKKLNISIKDISEIKIFKKSIDARRKEKIHFVYTLDIEVKNEEKLLKRYSKKGVTKVKEVTRNYEFKERRDVLRPIVVGTGPSGLFAGLVLAKSGFKPILLERGKDVDRRAVDVGFFWNEGKLNPESNVQFGEGGAGTFSDGKLTTLVKDPRSRWILEEFVKGGAPEDILYINKPHIGTDILRNVVKEIRKTIISLGGEVRFESKVTDLIIKDKKIVGVKVNDRETIRTDTVLLALGHSARDTFEMLLSRGVEISQKSFSIGVRIEHPQNLINKNQYGEFKDHAKLGAAEYKLSGHFDNGRSAYSFCMCPGGMVISASSEEGQIVTNGMSMHSRDGKNANSALLVGVTPEDFESTHPLAGAQFQRKWESLAFTLGGSNYTAPAQRVGDFLEDRASTEIGSIDKTYTPGVKMTDLRKCLPDYVTDTLKMAIVEFDKKIKGFNTPDAIMTGVETRSSSPIRIQRGDSLESNIKGLYPVGEGAGYAGGIMSAAIDGIKVAEKIIN</sequence>
<comment type="caution">
    <text evidence="2">The sequence shown here is derived from an EMBL/GenBank/DDBJ whole genome shotgun (WGS) entry which is preliminary data.</text>
</comment>
<dbReference type="GO" id="GO:0043917">
    <property type="term" value="F:ribose 1,5-bisphosphate isomerase activity"/>
    <property type="evidence" value="ECO:0007669"/>
    <property type="project" value="UniProtKB-EC"/>
</dbReference>
<feature type="domain" description="FAD-dependent protein C-terminal" evidence="1">
    <location>
        <begin position="280"/>
        <end position="476"/>
    </location>
</feature>
<evidence type="ECO:0000313" key="2">
    <source>
        <dbReference type="EMBL" id="OLS01479.1"/>
    </source>
</evidence>
<evidence type="ECO:0000259" key="1">
    <source>
        <dbReference type="Pfam" id="PF21688"/>
    </source>
</evidence>
<dbReference type="Gene3D" id="3.50.50.60">
    <property type="entry name" value="FAD/NAD(P)-binding domain"/>
    <property type="match status" value="2"/>
</dbReference>
<dbReference type="PANTHER" id="PTHR42842">
    <property type="entry name" value="FAD/NAD(P)-BINDING OXIDOREDUCTASE"/>
    <property type="match status" value="1"/>
</dbReference>
<dbReference type="RefSeq" id="WP_075728613.1">
    <property type="nucleotide sequence ID" value="NZ_LTDM01000066.1"/>
</dbReference>
<dbReference type="InterPro" id="IPR028348">
    <property type="entry name" value="FAD-binding_protein"/>
</dbReference>
<dbReference type="OrthoDB" id="9772594at2"/>
<protein>
    <submittedName>
        <fullName evidence="2">Putative thiazole biosynthetic enzyme</fullName>
        <ecNumber evidence="2">5.3.1.29</ecNumber>
    </submittedName>
</protein>
<organism evidence="2 3">
    <name type="scientific">Tissierella creatinophila DSM 6911</name>
    <dbReference type="NCBI Taxonomy" id="1123403"/>
    <lineage>
        <taxon>Bacteria</taxon>
        <taxon>Bacillati</taxon>
        <taxon>Bacillota</taxon>
        <taxon>Tissierellia</taxon>
        <taxon>Tissierellales</taxon>
        <taxon>Tissierellaceae</taxon>
        <taxon>Tissierella</taxon>
    </lineage>
</organism>